<dbReference type="InterPro" id="IPR037129">
    <property type="entry name" value="XPA_sf"/>
</dbReference>
<dbReference type="CDD" id="cd21075">
    <property type="entry name" value="DBD_XPA-like"/>
    <property type="match status" value="1"/>
</dbReference>
<accession>A0A061BF34</accession>
<proteinExistence type="predicted"/>
<name>A0A061BF34_RHOTO</name>
<reference evidence="2" key="1">
    <citation type="journal article" date="2014" name="Genome Announc.">
        <title>Draft genome sequence of Rhodosporidium toruloides CECT1137, an oleaginous yeast of biotechnological interest.</title>
        <authorList>
            <person name="Morin N."/>
            <person name="Calcas X."/>
            <person name="Devillers H."/>
            <person name="Durrens P."/>
            <person name="Sherman D.J."/>
            <person name="Nicaud J.-M."/>
            <person name="Neuveglise C."/>
        </authorList>
    </citation>
    <scope>NUCLEOTIDE SEQUENCE</scope>
    <source>
        <strain evidence="2">CECT1137</strain>
    </source>
</reference>
<sequence>MSLAAEFKTVAVHIRRAEVDKPAWRDMPAGGARGGAGVASAKGLLGLPAKALDRIFSDPTLNLRDHLSLACVSRALRACYYTPHSPTLAPFVCPPSALWAGLCALRPSPEYNAGRRLVPESTAVTDEQRQAVGRIWTNGVWVDARRMQVIKTVRVAGAGGKKGGKKRKAEEMEQEYVQAVRSFEWERAIKLVHALWIPKTDTKKLYKLTDTERVPLKSLKAQIKRNPYARKTGAPMQLFNEAAVESLALRVHGGVRAHQALLDKRAASAAKAAATHQRNGTTSGRSSKKASTSTGPEKPDLASMSPLERVLWYQQMMVQRYDWFGKEDDEFHECG</sequence>
<evidence type="ECO:0000313" key="2">
    <source>
        <dbReference type="EMBL" id="CDR48555.1"/>
    </source>
</evidence>
<dbReference type="AlphaFoldDB" id="A0A061BF34"/>
<gene>
    <name evidence="2" type="ORF">RHTO0S_18e02696g</name>
</gene>
<feature type="region of interest" description="Disordered" evidence="1">
    <location>
        <begin position="268"/>
        <end position="302"/>
    </location>
</feature>
<organism evidence="2">
    <name type="scientific">Rhodotorula toruloides</name>
    <name type="common">Yeast</name>
    <name type="synonym">Rhodosporidium toruloides</name>
    <dbReference type="NCBI Taxonomy" id="5286"/>
    <lineage>
        <taxon>Eukaryota</taxon>
        <taxon>Fungi</taxon>
        <taxon>Dikarya</taxon>
        <taxon>Basidiomycota</taxon>
        <taxon>Pucciniomycotina</taxon>
        <taxon>Microbotryomycetes</taxon>
        <taxon>Sporidiobolales</taxon>
        <taxon>Sporidiobolaceae</taxon>
        <taxon>Rhodotorula</taxon>
    </lineage>
</organism>
<evidence type="ECO:0000256" key="1">
    <source>
        <dbReference type="SAM" id="MobiDB-lite"/>
    </source>
</evidence>
<dbReference type="EMBL" id="LK052953">
    <property type="protein sequence ID" value="CDR48555.1"/>
    <property type="molecule type" value="Genomic_DNA"/>
</dbReference>
<protein>
    <submittedName>
        <fullName evidence="2">RHTO0S18e02696g1_1</fullName>
    </submittedName>
</protein>
<dbReference type="Gene3D" id="3.90.530.10">
    <property type="entry name" value="XPA C-terminal domain"/>
    <property type="match status" value="1"/>
</dbReference>
<dbReference type="OrthoDB" id="2525881at2759"/>
<feature type="compositionally biased region" description="Polar residues" evidence="1">
    <location>
        <begin position="276"/>
        <end position="295"/>
    </location>
</feature>